<dbReference type="GO" id="GO:0045454">
    <property type="term" value="P:cell redox homeostasis"/>
    <property type="evidence" value="ECO:0007669"/>
    <property type="project" value="TreeGrafter"/>
</dbReference>
<gene>
    <name evidence="3" type="ORF">DWY26_09125</name>
</gene>
<keyword evidence="1" id="KW-0676">Redox-active center</keyword>
<accession>A0A412FUW9</accession>
<dbReference type="Pfam" id="PF00085">
    <property type="entry name" value="Thioredoxin"/>
    <property type="match status" value="1"/>
</dbReference>
<feature type="domain" description="Thioredoxin" evidence="2">
    <location>
        <begin position="28"/>
        <end position="161"/>
    </location>
</feature>
<proteinExistence type="predicted"/>
<dbReference type="Gene3D" id="3.40.30.10">
    <property type="entry name" value="Glutaredoxin"/>
    <property type="match status" value="1"/>
</dbReference>
<evidence type="ECO:0000313" key="3">
    <source>
        <dbReference type="EMBL" id="RGR71967.1"/>
    </source>
</evidence>
<dbReference type="PROSITE" id="PS51352">
    <property type="entry name" value="THIOREDOXIN_2"/>
    <property type="match status" value="1"/>
</dbReference>
<dbReference type="PROSITE" id="PS00194">
    <property type="entry name" value="THIOREDOXIN_1"/>
    <property type="match status" value="1"/>
</dbReference>
<sequence>MKQLFLICMTTVCLPSFQTIQGQQVVPAQGAQMIPAQKMQMTLAQPDGIAFRELSFANALKMAKEENKLLFVDCFTTWCGPCRMLSKVVFKDSLVADYFNRHFVNLKMDMEKGEGVDIRKKYDVRGYPTLLFLNSSGEVVHRLLGADKASALLEKVKLGVESGGISGLRKRYEAGERDSAFVCGYINVLSAANREEEAGKVAADFLQGKEQKILEYEGYFSIFYRYIHDINSSAFLYVVNHKKEIADRFPQQASSLNRRILEDWISGSYTYLKVDESKHCTFDEQGLNAYVTRMKQMNVAEADMIGENLRLNRDGIMNQWDSFVKRGDKLLASHTILGDEEQLLQWVKWMNKACADMSLREKAAQWCEKACADLIKKNEEIKKNLPPGAIPAISMIDYKAQLLQVAEKLRKPMEQN</sequence>
<dbReference type="InterPro" id="IPR013766">
    <property type="entry name" value="Thioredoxin_domain"/>
</dbReference>
<dbReference type="SUPFAM" id="SSF52833">
    <property type="entry name" value="Thioredoxin-like"/>
    <property type="match status" value="1"/>
</dbReference>
<comment type="caution">
    <text evidence="3">The sequence shown here is derived from an EMBL/GenBank/DDBJ whole genome shotgun (WGS) entry which is preliminary data.</text>
</comment>
<name>A0A412FUW9_9BACE</name>
<dbReference type="PANTHER" id="PTHR43601">
    <property type="entry name" value="THIOREDOXIN, MITOCHONDRIAL"/>
    <property type="match status" value="1"/>
</dbReference>
<dbReference type="AlphaFoldDB" id="A0A412FUW9"/>
<dbReference type="PANTHER" id="PTHR43601:SF3">
    <property type="entry name" value="THIOREDOXIN, MITOCHONDRIAL"/>
    <property type="match status" value="1"/>
</dbReference>
<evidence type="ECO:0000313" key="4">
    <source>
        <dbReference type="Proteomes" id="UP000284205"/>
    </source>
</evidence>
<dbReference type="RefSeq" id="WP_122139225.1">
    <property type="nucleotide sequence ID" value="NZ_JAQCWB010000007.1"/>
</dbReference>
<dbReference type="CDD" id="cd02947">
    <property type="entry name" value="TRX_family"/>
    <property type="match status" value="1"/>
</dbReference>
<dbReference type="EMBL" id="QRUO01000007">
    <property type="protein sequence ID" value="RGR71967.1"/>
    <property type="molecule type" value="Genomic_DNA"/>
</dbReference>
<dbReference type="Proteomes" id="UP000284205">
    <property type="component" value="Unassembled WGS sequence"/>
</dbReference>
<dbReference type="InterPro" id="IPR017937">
    <property type="entry name" value="Thioredoxin_CS"/>
</dbReference>
<dbReference type="InterPro" id="IPR036249">
    <property type="entry name" value="Thioredoxin-like_sf"/>
</dbReference>
<protein>
    <submittedName>
        <fullName evidence="3">Thioredoxin</fullName>
    </submittedName>
</protein>
<evidence type="ECO:0000259" key="2">
    <source>
        <dbReference type="PROSITE" id="PS51352"/>
    </source>
</evidence>
<reference evidence="3 4" key="1">
    <citation type="submission" date="2018-08" db="EMBL/GenBank/DDBJ databases">
        <title>A genome reference for cultivated species of the human gut microbiota.</title>
        <authorList>
            <person name="Zou Y."/>
            <person name="Xue W."/>
            <person name="Luo G."/>
        </authorList>
    </citation>
    <scope>NUCLEOTIDE SEQUENCE [LARGE SCALE GENOMIC DNA]</scope>
    <source>
        <strain evidence="3 4">AF24-29LB</strain>
    </source>
</reference>
<evidence type="ECO:0000256" key="1">
    <source>
        <dbReference type="ARBA" id="ARBA00023284"/>
    </source>
</evidence>
<organism evidence="3 4">
    <name type="scientific">Bacteroides caccae</name>
    <dbReference type="NCBI Taxonomy" id="47678"/>
    <lineage>
        <taxon>Bacteria</taxon>
        <taxon>Pseudomonadati</taxon>
        <taxon>Bacteroidota</taxon>
        <taxon>Bacteroidia</taxon>
        <taxon>Bacteroidales</taxon>
        <taxon>Bacteroidaceae</taxon>
        <taxon>Bacteroides</taxon>
    </lineage>
</organism>